<sequence length="74" mass="8433">MLHLYIQLCSTCLTPATWAGPSSKSPSTFSFTTPFSSGTSLRFIPIPVMSYLAILENFQHKRKQHMSRHKKTEM</sequence>
<feature type="signal peptide" evidence="1">
    <location>
        <begin position="1"/>
        <end position="19"/>
    </location>
</feature>
<feature type="chain" id="PRO_5015198173" evidence="1">
    <location>
        <begin position="20"/>
        <end position="74"/>
    </location>
</feature>
<accession>A0A2P2LXP9</accession>
<evidence type="ECO:0000256" key="1">
    <source>
        <dbReference type="SAM" id="SignalP"/>
    </source>
</evidence>
<reference evidence="2" key="1">
    <citation type="submission" date="2018-02" db="EMBL/GenBank/DDBJ databases">
        <title>Rhizophora mucronata_Transcriptome.</title>
        <authorList>
            <person name="Meera S.P."/>
            <person name="Sreeshan A."/>
            <person name="Augustine A."/>
        </authorList>
    </citation>
    <scope>NUCLEOTIDE SEQUENCE</scope>
    <source>
        <tissue evidence="2">Leaf</tissue>
    </source>
</reference>
<proteinExistence type="predicted"/>
<name>A0A2P2LXP9_RHIMU</name>
<evidence type="ECO:0000313" key="2">
    <source>
        <dbReference type="EMBL" id="MBX22733.1"/>
    </source>
</evidence>
<dbReference type="AlphaFoldDB" id="A0A2P2LXP9"/>
<organism evidence="2">
    <name type="scientific">Rhizophora mucronata</name>
    <name type="common">Asiatic mangrove</name>
    <dbReference type="NCBI Taxonomy" id="61149"/>
    <lineage>
        <taxon>Eukaryota</taxon>
        <taxon>Viridiplantae</taxon>
        <taxon>Streptophyta</taxon>
        <taxon>Embryophyta</taxon>
        <taxon>Tracheophyta</taxon>
        <taxon>Spermatophyta</taxon>
        <taxon>Magnoliopsida</taxon>
        <taxon>eudicotyledons</taxon>
        <taxon>Gunneridae</taxon>
        <taxon>Pentapetalae</taxon>
        <taxon>rosids</taxon>
        <taxon>fabids</taxon>
        <taxon>Malpighiales</taxon>
        <taxon>Rhizophoraceae</taxon>
        <taxon>Rhizophora</taxon>
    </lineage>
</organism>
<dbReference type="EMBL" id="GGEC01042249">
    <property type="protein sequence ID" value="MBX22733.1"/>
    <property type="molecule type" value="Transcribed_RNA"/>
</dbReference>
<protein>
    <submittedName>
        <fullName evidence="2">Uncharacterized protein</fullName>
    </submittedName>
</protein>
<keyword evidence="1" id="KW-0732">Signal</keyword>